<sequence length="75" mass="8189">MDDIAYLTRPQISTVLQDLLPSTVCNSEMAGQPLRNSPCPNQALGSVPNATKTDVRRQKKSFMGCSTLLFKTSDT</sequence>
<dbReference type="Proteomes" id="UP000008177">
    <property type="component" value="Unplaced contigs"/>
</dbReference>
<dbReference type="EMBL" id="FQ790272">
    <property type="protein sequence ID" value="CCD44805.1"/>
    <property type="molecule type" value="Genomic_DNA"/>
</dbReference>
<evidence type="ECO:0000256" key="1">
    <source>
        <dbReference type="SAM" id="MobiDB-lite"/>
    </source>
</evidence>
<feature type="compositionally biased region" description="Polar residues" evidence="1">
    <location>
        <begin position="34"/>
        <end position="52"/>
    </location>
</feature>
<dbReference type="InParanoid" id="G2XWD5"/>
<accession>G2XWD5</accession>
<dbReference type="HOGENOM" id="CLU_2670775_0_0_1"/>
<evidence type="ECO:0000313" key="3">
    <source>
        <dbReference type="Proteomes" id="UP000008177"/>
    </source>
</evidence>
<feature type="region of interest" description="Disordered" evidence="1">
    <location>
        <begin position="31"/>
        <end position="56"/>
    </location>
</feature>
<dbReference type="AlphaFoldDB" id="G2XWD5"/>
<reference evidence="3" key="1">
    <citation type="journal article" date="2011" name="PLoS Genet.">
        <title>Genomic analysis of the necrotrophic fungal pathogens Sclerotinia sclerotiorum and Botrytis cinerea.</title>
        <authorList>
            <person name="Amselem J."/>
            <person name="Cuomo C.A."/>
            <person name="van Kan J.A."/>
            <person name="Viaud M."/>
            <person name="Benito E.P."/>
            <person name="Couloux A."/>
            <person name="Coutinho P.M."/>
            <person name="de Vries R.P."/>
            <person name="Dyer P.S."/>
            <person name="Fillinger S."/>
            <person name="Fournier E."/>
            <person name="Gout L."/>
            <person name="Hahn M."/>
            <person name="Kohn L."/>
            <person name="Lapalu N."/>
            <person name="Plummer K.M."/>
            <person name="Pradier J.M."/>
            <person name="Quevillon E."/>
            <person name="Sharon A."/>
            <person name="Simon A."/>
            <person name="ten Have A."/>
            <person name="Tudzynski B."/>
            <person name="Tudzynski P."/>
            <person name="Wincker P."/>
            <person name="Andrew M."/>
            <person name="Anthouard V."/>
            <person name="Beever R.E."/>
            <person name="Beffa R."/>
            <person name="Benoit I."/>
            <person name="Bouzid O."/>
            <person name="Brault B."/>
            <person name="Chen Z."/>
            <person name="Choquer M."/>
            <person name="Collemare J."/>
            <person name="Cotton P."/>
            <person name="Danchin E.G."/>
            <person name="Da Silva C."/>
            <person name="Gautier A."/>
            <person name="Giraud C."/>
            <person name="Giraud T."/>
            <person name="Gonzalez C."/>
            <person name="Grossetete S."/>
            <person name="Guldener U."/>
            <person name="Henrissat B."/>
            <person name="Howlett B.J."/>
            <person name="Kodira C."/>
            <person name="Kretschmer M."/>
            <person name="Lappartient A."/>
            <person name="Leroch M."/>
            <person name="Levis C."/>
            <person name="Mauceli E."/>
            <person name="Neuveglise C."/>
            <person name="Oeser B."/>
            <person name="Pearson M."/>
            <person name="Poulain J."/>
            <person name="Poussereau N."/>
            <person name="Quesneville H."/>
            <person name="Rascle C."/>
            <person name="Schumacher J."/>
            <person name="Segurens B."/>
            <person name="Sexton A."/>
            <person name="Silva E."/>
            <person name="Sirven C."/>
            <person name="Soanes D.M."/>
            <person name="Talbot N.J."/>
            <person name="Templeton M."/>
            <person name="Yandava C."/>
            <person name="Yarden O."/>
            <person name="Zeng Q."/>
            <person name="Rollins J.A."/>
            <person name="Lebrun M.H."/>
            <person name="Dickman M."/>
        </authorList>
    </citation>
    <scope>NUCLEOTIDE SEQUENCE [LARGE SCALE GENOMIC DNA]</scope>
    <source>
        <strain evidence="3">T4</strain>
    </source>
</reference>
<gene>
    <name evidence="2" type="ORF">BofuT4_uP051540.1</name>
</gene>
<evidence type="ECO:0000313" key="2">
    <source>
        <dbReference type="EMBL" id="CCD44805.1"/>
    </source>
</evidence>
<organism evidence="2 3">
    <name type="scientific">Botryotinia fuckeliana (strain T4)</name>
    <name type="common">Noble rot fungus</name>
    <name type="synonym">Botrytis cinerea</name>
    <dbReference type="NCBI Taxonomy" id="999810"/>
    <lineage>
        <taxon>Eukaryota</taxon>
        <taxon>Fungi</taxon>
        <taxon>Dikarya</taxon>
        <taxon>Ascomycota</taxon>
        <taxon>Pezizomycotina</taxon>
        <taxon>Leotiomycetes</taxon>
        <taxon>Helotiales</taxon>
        <taxon>Sclerotiniaceae</taxon>
        <taxon>Botrytis</taxon>
    </lineage>
</organism>
<protein>
    <submittedName>
        <fullName evidence="2">Uncharacterized protein</fullName>
    </submittedName>
</protein>
<name>G2XWD5_BOTF4</name>
<proteinExistence type="predicted"/>